<feature type="domain" description="O-antigen ligase-related" evidence="6">
    <location>
        <begin position="249"/>
        <end position="390"/>
    </location>
</feature>
<evidence type="ECO:0000256" key="4">
    <source>
        <dbReference type="ARBA" id="ARBA00023136"/>
    </source>
</evidence>
<feature type="transmembrane region" description="Helical" evidence="5">
    <location>
        <begin position="70"/>
        <end position="93"/>
    </location>
</feature>
<gene>
    <name evidence="7" type="ORF">SAMN05878503_10866</name>
</gene>
<feature type="transmembrane region" description="Helical" evidence="5">
    <location>
        <begin position="161"/>
        <end position="185"/>
    </location>
</feature>
<feature type="transmembrane region" description="Helical" evidence="5">
    <location>
        <begin position="440"/>
        <end position="456"/>
    </location>
</feature>
<dbReference type="PANTHER" id="PTHR37422:SF13">
    <property type="entry name" value="LIPOPOLYSACCHARIDE BIOSYNTHESIS PROTEIN PA4999-RELATED"/>
    <property type="match status" value="1"/>
</dbReference>
<feature type="transmembrane region" description="Helical" evidence="5">
    <location>
        <begin position="374"/>
        <end position="396"/>
    </location>
</feature>
<evidence type="ECO:0000313" key="7">
    <source>
        <dbReference type="EMBL" id="SNX71113.1"/>
    </source>
</evidence>
<feature type="transmembrane region" description="Helical" evidence="5">
    <location>
        <begin position="217"/>
        <end position="235"/>
    </location>
</feature>
<proteinExistence type="predicted"/>
<accession>A0A285CVZ6</accession>
<feature type="transmembrane region" description="Helical" evidence="5">
    <location>
        <begin position="417"/>
        <end position="434"/>
    </location>
</feature>
<dbReference type="PANTHER" id="PTHR37422">
    <property type="entry name" value="TEICHURONIC ACID BIOSYNTHESIS PROTEIN TUAE"/>
    <property type="match status" value="1"/>
</dbReference>
<feature type="transmembrane region" description="Helical" evidence="5">
    <location>
        <begin position="105"/>
        <end position="126"/>
    </location>
</feature>
<feature type="transmembrane region" description="Helical" evidence="5">
    <location>
        <begin position="138"/>
        <end position="155"/>
    </location>
</feature>
<evidence type="ECO:0000256" key="3">
    <source>
        <dbReference type="ARBA" id="ARBA00022989"/>
    </source>
</evidence>
<dbReference type="Proteomes" id="UP000219467">
    <property type="component" value="Unassembled WGS sequence"/>
</dbReference>
<dbReference type="GO" id="GO:0016874">
    <property type="term" value="F:ligase activity"/>
    <property type="evidence" value="ECO:0007669"/>
    <property type="project" value="UniProtKB-KW"/>
</dbReference>
<sequence length="463" mass="49841">MTAALLVTLTMVVLVATGALAVLVAGAVGMAPLALGLGFALYGGIVLVVQPFLGVAVLTTFSQLDAIEKLLFGFLPFSFFKTLALATALAILANGLRLRDHVRVMLQQPVVVLAIVFLMLTVVSMAGAEDKVMALASMRKMLSLVLLLLLVAMLADTPRKVAVLLWILVATSLVSSLILLVDFVLGMQLVAQSDAATTARTAEGVARSSGGSDYNPTTAASMLLVGVVFALVHALESPVWRWRLLMIAGIGSIAVVMSFARSAALAYGLVGLVLVWRYRRWQHLPLAIAAMALVGVAALPFIPAEYWERLSSLFGGAADPTLGRRFTYNLIGIDLFLHHPVFGVGPGNFVHHFTDNDYRYLPGRTLLGRELHNMYLSVVVQYGLVGAFPFFAMLVICFRQLRAVQATPCSEAMRVQALALGFAFAAYLVASLFLPNEETKYTWLLAGLSTALFVANRKELARK</sequence>
<evidence type="ECO:0000256" key="1">
    <source>
        <dbReference type="ARBA" id="ARBA00004141"/>
    </source>
</evidence>
<feature type="transmembrane region" description="Helical" evidence="5">
    <location>
        <begin position="247"/>
        <end position="276"/>
    </location>
</feature>
<feature type="transmembrane region" description="Helical" evidence="5">
    <location>
        <begin position="31"/>
        <end position="58"/>
    </location>
</feature>
<protein>
    <submittedName>
        <fullName evidence="7">O-antigen ligase</fullName>
    </submittedName>
</protein>
<keyword evidence="3 5" id="KW-1133">Transmembrane helix</keyword>
<keyword evidence="8" id="KW-1185">Reference proteome</keyword>
<evidence type="ECO:0000259" key="6">
    <source>
        <dbReference type="Pfam" id="PF04932"/>
    </source>
</evidence>
<dbReference type="GO" id="GO:0016020">
    <property type="term" value="C:membrane"/>
    <property type="evidence" value="ECO:0007669"/>
    <property type="project" value="UniProtKB-SubCell"/>
</dbReference>
<dbReference type="OrthoDB" id="871774at2"/>
<dbReference type="RefSeq" id="WP_097030649.1">
    <property type="nucleotide sequence ID" value="NZ_OAOQ01000008.1"/>
</dbReference>
<dbReference type="AlphaFoldDB" id="A0A285CVZ6"/>
<dbReference type="EMBL" id="OAOQ01000008">
    <property type="protein sequence ID" value="SNX71113.1"/>
    <property type="molecule type" value="Genomic_DNA"/>
</dbReference>
<keyword evidence="2 5" id="KW-0812">Transmembrane</keyword>
<organism evidence="7 8">
    <name type="scientific">Cereibacter ovatus</name>
    <dbReference type="NCBI Taxonomy" id="439529"/>
    <lineage>
        <taxon>Bacteria</taxon>
        <taxon>Pseudomonadati</taxon>
        <taxon>Pseudomonadota</taxon>
        <taxon>Alphaproteobacteria</taxon>
        <taxon>Rhodobacterales</taxon>
        <taxon>Paracoccaceae</taxon>
        <taxon>Cereibacter</taxon>
    </lineage>
</organism>
<evidence type="ECO:0000256" key="5">
    <source>
        <dbReference type="SAM" id="Phobius"/>
    </source>
</evidence>
<comment type="subcellular location">
    <subcellularLocation>
        <location evidence="1">Membrane</location>
        <topology evidence="1">Multi-pass membrane protein</topology>
    </subcellularLocation>
</comment>
<dbReference type="Pfam" id="PF04932">
    <property type="entry name" value="Wzy_C"/>
    <property type="match status" value="1"/>
</dbReference>
<feature type="transmembrane region" description="Helical" evidence="5">
    <location>
        <begin position="283"/>
        <end position="302"/>
    </location>
</feature>
<reference evidence="8" key="1">
    <citation type="submission" date="2017-08" db="EMBL/GenBank/DDBJ databases">
        <authorList>
            <person name="Varghese N."/>
            <person name="Submissions S."/>
        </authorList>
    </citation>
    <scope>NUCLEOTIDE SEQUENCE [LARGE SCALE GENOMIC DNA]</scope>
    <source>
        <strain evidence="8">JA234</strain>
    </source>
</reference>
<dbReference type="InterPro" id="IPR051533">
    <property type="entry name" value="WaaL-like"/>
</dbReference>
<keyword evidence="7" id="KW-0436">Ligase</keyword>
<name>A0A285CVZ6_9RHOB</name>
<dbReference type="InterPro" id="IPR007016">
    <property type="entry name" value="O-antigen_ligase-rel_domated"/>
</dbReference>
<evidence type="ECO:0000256" key="2">
    <source>
        <dbReference type="ARBA" id="ARBA00022692"/>
    </source>
</evidence>
<evidence type="ECO:0000313" key="8">
    <source>
        <dbReference type="Proteomes" id="UP000219467"/>
    </source>
</evidence>
<keyword evidence="4 5" id="KW-0472">Membrane</keyword>